<feature type="transmembrane region" description="Helical" evidence="6">
    <location>
        <begin position="133"/>
        <end position="152"/>
    </location>
</feature>
<protein>
    <submittedName>
        <fullName evidence="7">Uncharacterized membrane protein YhhN</fullName>
    </submittedName>
</protein>
<dbReference type="AlphaFoldDB" id="A0A1K2HLH2"/>
<dbReference type="Proteomes" id="UP000186513">
    <property type="component" value="Unassembled WGS sequence"/>
</dbReference>
<dbReference type="STRING" id="1121279.SAMN02745887_02480"/>
<dbReference type="GO" id="GO:0016787">
    <property type="term" value="F:hydrolase activity"/>
    <property type="evidence" value="ECO:0007669"/>
    <property type="project" value="TreeGrafter"/>
</dbReference>
<reference evidence="7 8" key="1">
    <citation type="submission" date="2016-11" db="EMBL/GenBank/DDBJ databases">
        <authorList>
            <person name="Jaros S."/>
            <person name="Januszkiewicz K."/>
            <person name="Wedrychowicz H."/>
        </authorList>
    </citation>
    <scope>NUCLEOTIDE SEQUENCE [LARGE SCALE GENOMIC DNA]</scope>
    <source>
        <strain evidence="7 8">DSM 18899</strain>
    </source>
</reference>
<dbReference type="RefSeq" id="WP_072428985.1">
    <property type="nucleotide sequence ID" value="NZ_FPKR01000009.1"/>
</dbReference>
<dbReference type="Pfam" id="PF07947">
    <property type="entry name" value="YhhN"/>
    <property type="match status" value="1"/>
</dbReference>
<comment type="similarity">
    <text evidence="2">Belongs to the TMEM86 family.</text>
</comment>
<dbReference type="InterPro" id="IPR012506">
    <property type="entry name" value="TMEM86B-like"/>
</dbReference>
<evidence type="ECO:0000256" key="6">
    <source>
        <dbReference type="SAM" id="Phobius"/>
    </source>
</evidence>
<feature type="transmembrane region" description="Helical" evidence="6">
    <location>
        <begin position="192"/>
        <end position="212"/>
    </location>
</feature>
<organism evidence="7 8">
    <name type="scientific">Chitinimonas taiwanensis DSM 18899</name>
    <dbReference type="NCBI Taxonomy" id="1121279"/>
    <lineage>
        <taxon>Bacteria</taxon>
        <taxon>Pseudomonadati</taxon>
        <taxon>Pseudomonadota</taxon>
        <taxon>Betaproteobacteria</taxon>
        <taxon>Neisseriales</taxon>
        <taxon>Chitinibacteraceae</taxon>
        <taxon>Chitinimonas</taxon>
    </lineage>
</organism>
<evidence type="ECO:0000256" key="1">
    <source>
        <dbReference type="ARBA" id="ARBA00004141"/>
    </source>
</evidence>
<name>A0A1K2HLH2_9NEIS</name>
<accession>A0A1K2HLH2</accession>
<comment type="subcellular location">
    <subcellularLocation>
        <location evidence="1">Membrane</location>
        <topology evidence="1">Multi-pass membrane protein</topology>
    </subcellularLocation>
</comment>
<dbReference type="OrthoDB" id="8925650at2"/>
<keyword evidence="4 6" id="KW-1133">Transmembrane helix</keyword>
<keyword evidence="8" id="KW-1185">Reference proteome</keyword>
<gene>
    <name evidence="7" type="ORF">SAMN02745887_02480</name>
</gene>
<evidence type="ECO:0000256" key="5">
    <source>
        <dbReference type="ARBA" id="ARBA00023136"/>
    </source>
</evidence>
<feature type="transmembrane region" description="Helical" evidence="6">
    <location>
        <begin position="108"/>
        <end position="127"/>
    </location>
</feature>
<evidence type="ECO:0000256" key="2">
    <source>
        <dbReference type="ARBA" id="ARBA00007375"/>
    </source>
</evidence>
<evidence type="ECO:0000313" key="8">
    <source>
        <dbReference type="Proteomes" id="UP000186513"/>
    </source>
</evidence>
<dbReference type="EMBL" id="FPKR01000009">
    <property type="protein sequence ID" value="SFZ77541.1"/>
    <property type="molecule type" value="Genomic_DNA"/>
</dbReference>
<keyword evidence="3 6" id="KW-0812">Transmembrane</keyword>
<dbReference type="GO" id="GO:0016020">
    <property type="term" value="C:membrane"/>
    <property type="evidence" value="ECO:0007669"/>
    <property type="project" value="UniProtKB-SubCell"/>
</dbReference>
<evidence type="ECO:0000256" key="4">
    <source>
        <dbReference type="ARBA" id="ARBA00022989"/>
    </source>
</evidence>
<evidence type="ECO:0000313" key="7">
    <source>
        <dbReference type="EMBL" id="SFZ77541.1"/>
    </source>
</evidence>
<proteinExistence type="inferred from homology"/>
<evidence type="ECO:0000256" key="3">
    <source>
        <dbReference type="ARBA" id="ARBA00022692"/>
    </source>
</evidence>
<feature type="transmembrane region" description="Helical" evidence="6">
    <location>
        <begin position="81"/>
        <end position="101"/>
    </location>
</feature>
<sequence length="222" mass="24214">MHLQKNLSHRLLVILGLAGLIVHLWAQLAGQGAVEFISKAIPVACMIVWLHGQDSRYAKLIRVGLVFSLAGDLLLEVSPDFFIWGLLAFLCAQLCYVLAFAGAAARKAWLRALPVLIWVGGAYTLLYPHLGKLAIPVAVYVSVIGAMLWRALALLDQPAARWQWAACLGALLFGISDTILAFNRFYTPWPGANLAVILTYWAGQFGIALSVFRSARGNPAVF</sequence>
<feature type="transmembrane region" description="Helical" evidence="6">
    <location>
        <begin position="7"/>
        <end position="26"/>
    </location>
</feature>
<feature type="transmembrane region" description="Helical" evidence="6">
    <location>
        <begin position="164"/>
        <end position="186"/>
    </location>
</feature>
<dbReference type="PANTHER" id="PTHR31885:SF6">
    <property type="entry name" value="GH04784P"/>
    <property type="match status" value="1"/>
</dbReference>
<dbReference type="PANTHER" id="PTHR31885">
    <property type="entry name" value="GH04784P"/>
    <property type="match status" value="1"/>
</dbReference>
<keyword evidence="5 6" id="KW-0472">Membrane</keyword>